<comment type="similarity">
    <text evidence="5">Belongs to the SDS22 family.</text>
</comment>
<dbReference type="FunFam" id="3.80.10.10:FF:000055">
    <property type="entry name" value="Protein phosphatase 1 regulatory subunit 7"/>
    <property type="match status" value="1"/>
</dbReference>
<comment type="caution">
    <text evidence="7">The sequence shown here is derived from an EMBL/GenBank/DDBJ whole genome shotgun (WGS) entry which is preliminary data.</text>
</comment>
<dbReference type="SMART" id="SM00446">
    <property type="entry name" value="LRRcap"/>
    <property type="match status" value="1"/>
</dbReference>
<dbReference type="GeneID" id="81441701"/>
<protein>
    <submittedName>
        <fullName evidence="7">Leucine-rich repeat typical subtype</fullName>
    </submittedName>
</protein>
<dbReference type="PANTHER" id="PTHR46652">
    <property type="entry name" value="LEUCINE-RICH REPEAT AND IQ DOMAIN-CONTAINING PROTEIN 1-RELATED"/>
    <property type="match status" value="1"/>
</dbReference>
<evidence type="ECO:0000256" key="4">
    <source>
        <dbReference type="ARBA" id="ARBA00023242"/>
    </source>
</evidence>
<dbReference type="AlphaFoldDB" id="A0A9W9V2B6"/>
<proteinExistence type="inferred from homology"/>
<dbReference type="InterPro" id="IPR050836">
    <property type="entry name" value="SDS22/Internalin_LRR"/>
</dbReference>
<keyword evidence="8" id="KW-1185">Reference proteome</keyword>
<dbReference type="InterPro" id="IPR003591">
    <property type="entry name" value="Leu-rich_rpt_typical-subtyp"/>
</dbReference>
<evidence type="ECO:0000256" key="1">
    <source>
        <dbReference type="ARBA" id="ARBA00004123"/>
    </source>
</evidence>
<accession>A0A9W9V2B6</accession>
<dbReference type="InterPro" id="IPR001611">
    <property type="entry name" value="Leu-rich_rpt"/>
</dbReference>
<dbReference type="InterPro" id="IPR003603">
    <property type="entry name" value="U2A'_phosphoprotein32A_C"/>
</dbReference>
<keyword evidence="2" id="KW-0433">Leucine-rich repeat</keyword>
<evidence type="ECO:0000259" key="6">
    <source>
        <dbReference type="SMART" id="SM00446"/>
    </source>
</evidence>
<dbReference type="GO" id="GO:0005634">
    <property type="term" value="C:nucleus"/>
    <property type="evidence" value="ECO:0007669"/>
    <property type="project" value="UniProtKB-SubCell"/>
</dbReference>
<dbReference type="SUPFAM" id="SSF52058">
    <property type="entry name" value="L domain-like"/>
    <property type="match status" value="1"/>
</dbReference>
<comment type="subcellular location">
    <subcellularLocation>
        <location evidence="1">Nucleus</location>
    </subcellularLocation>
</comment>
<name>A0A9W9V2B6_9EURO</name>
<sequence>MKNSEGWDGKLRVEPKAVITNPEALEDSDYSDPEAPPVEEIDADEDLLADEDVNVEDIDLVHCRVSSLTALRLERYHPLSTLRRVCFEEEDARIHVLLERVGSFVIDKPRICRNSKLTSRFLQRLCLRQNQITRINFPTELAETLTELDLYDNLISHVKGLDEFHNLTSLDLSFNKIKHIKNVEHLKKLTDIYFVQNKISRIEGLEGLEKLRNLELGANRIREIENLDTLAALEELWLGKNKITEMKNLDALSNLRIISIQSNRLTNITGLSNLPNLEELYLSHNAITDLSGLESTTTLRVLDFSNNQVSHLEHLGTLKNLEELWASNNQLTSFDEVERELKDKEKLETVYFEGNPLQMNGPAVYRNKVRLALPQIKQIDATYVRV</sequence>
<feature type="domain" description="U2A'/phosphoprotein 32 family A C-terminal" evidence="6">
    <location>
        <begin position="362"/>
        <end position="380"/>
    </location>
</feature>
<dbReference type="OrthoDB" id="266138at2759"/>
<reference evidence="7" key="2">
    <citation type="journal article" date="2023" name="IMA Fungus">
        <title>Comparative genomic study of the Penicillium genus elucidates a diverse pangenome and 15 lateral gene transfer events.</title>
        <authorList>
            <person name="Petersen C."/>
            <person name="Sorensen T."/>
            <person name="Nielsen M.R."/>
            <person name="Sondergaard T.E."/>
            <person name="Sorensen J.L."/>
            <person name="Fitzpatrick D.A."/>
            <person name="Frisvad J.C."/>
            <person name="Nielsen K.L."/>
        </authorList>
    </citation>
    <scope>NUCLEOTIDE SEQUENCE</scope>
    <source>
        <strain evidence="7">IBT 29864</strain>
    </source>
</reference>
<organism evidence="7 8">
    <name type="scientific">Penicillium cataractarum</name>
    <dbReference type="NCBI Taxonomy" id="2100454"/>
    <lineage>
        <taxon>Eukaryota</taxon>
        <taxon>Fungi</taxon>
        <taxon>Dikarya</taxon>
        <taxon>Ascomycota</taxon>
        <taxon>Pezizomycotina</taxon>
        <taxon>Eurotiomycetes</taxon>
        <taxon>Eurotiomycetidae</taxon>
        <taxon>Eurotiales</taxon>
        <taxon>Aspergillaceae</taxon>
        <taxon>Penicillium</taxon>
    </lineage>
</organism>
<dbReference type="InterPro" id="IPR025875">
    <property type="entry name" value="Leu-rich_rpt_4"/>
</dbReference>
<keyword evidence="4" id="KW-0539">Nucleus</keyword>
<dbReference type="Pfam" id="PF13855">
    <property type="entry name" value="LRR_8"/>
    <property type="match status" value="1"/>
</dbReference>
<dbReference type="SMART" id="SM00365">
    <property type="entry name" value="LRR_SD22"/>
    <property type="match status" value="10"/>
</dbReference>
<dbReference type="PROSITE" id="PS51450">
    <property type="entry name" value="LRR"/>
    <property type="match status" value="9"/>
</dbReference>
<reference evidence="7" key="1">
    <citation type="submission" date="2022-11" db="EMBL/GenBank/DDBJ databases">
        <authorList>
            <person name="Petersen C."/>
        </authorList>
    </citation>
    <scope>NUCLEOTIDE SEQUENCE</scope>
    <source>
        <strain evidence="7">IBT 29864</strain>
    </source>
</reference>
<dbReference type="PANTHER" id="PTHR46652:SF3">
    <property type="entry name" value="LEUCINE-RICH REPEAT-CONTAINING PROTEIN 9"/>
    <property type="match status" value="1"/>
</dbReference>
<dbReference type="RefSeq" id="XP_056551522.1">
    <property type="nucleotide sequence ID" value="XM_056702522.1"/>
</dbReference>
<evidence type="ECO:0000313" key="7">
    <source>
        <dbReference type="EMBL" id="KAJ5363895.1"/>
    </source>
</evidence>
<evidence type="ECO:0000313" key="8">
    <source>
        <dbReference type="Proteomes" id="UP001147782"/>
    </source>
</evidence>
<evidence type="ECO:0000256" key="2">
    <source>
        <dbReference type="ARBA" id="ARBA00022614"/>
    </source>
</evidence>
<gene>
    <name evidence="7" type="ORF">N7496_009608</name>
</gene>
<evidence type="ECO:0000256" key="3">
    <source>
        <dbReference type="ARBA" id="ARBA00022737"/>
    </source>
</evidence>
<dbReference type="Proteomes" id="UP001147782">
    <property type="component" value="Unassembled WGS sequence"/>
</dbReference>
<dbReference type="Gene3D" id="3.80.10.10">
    <property type="entry name" value="Ribonuclease Inhibitor"/>
    <property type="match status" value="2"/>
</dbReference>
<dbReference type="Pfam" id="PF12799">
    <property type="entry name" value="LRR_4"/>
    <property type="match status" value="2"/>
</dbReference>
<keyword evidence="3" id="KW-0677">Repeat</keyword>
<dbReference type="InterPro" id="IPR032675">
    <property type="entry name" value="LRR_dom_sf"/>
</dbReference>
<dbReference type="SMART" id="SM00369">
    <property type="entry name" value="LRR_TYP"/>
    <property type="match status" value="5"/>
</dbReference>
<evidence type="ECO:0000256" key="5">
    <source>
        <dbReference type="ARBA" id="ARBA00023460"/>
    </source>
</evidence>
<dbReference type="EMBL" id="JAPZBS010000008">
    <property type="protein sequence ID" value="KAJ5363895.1"/>
    <property type="molecule type" value="Genomic_DNA"/>
</dbReference>